<reference evidence="2 3" key="1">
    <citation type="submission" date="2019-03" db="EMBL/GenBank/DDBJ databases">
        <title>First draft genome of Liparis tanakae, snailfish: a comprehensive survey of snailfish specific genes.</title>
        <authorList>
            <person name="Kim W."/>
            <person name="Song I."/>
            <person name="Jeong J.-H."/>
            <person name="Kim D."/>
            <person name="Kim S."/>
            <person name="Ryu S."/>
            <person name="Song J.Y."/>
            <person name="Lee S.K."/>
        </authorList>
    </citation>
    <scope>NUCLEOTIDE SEQUENCE [LARGE SCALE GENOMIC DNA]</scope>
    <source>
        <tissue evidence="2">Muscle</tissue>
    </source>
</reference>
<dbReference type="AlphaFoldDB" id="A0A4Z2J5N7"/>
<evidence type="ECO:0000313" key="2">
    <source>
        <dbReference type="EMBL" id="TNN85506.1"/>
    </source>
</evidence>
<organism evidence="2 3">
    <name type="scientific">Liparis tanakae</name>
    <name type="common">Tanaka's snailfish</name>
    <dbReference type="NCBI Taxonomy" id="230148"/>
    <lineage>
        <taxon>Eukaryota</taxon>
        <taxon>Metazoa</taxon>
        <taxon>Chordata</taxon>
        <taxon>Craniata</taxon>
        <taxon>Vertebrata</taxon>
        <taxon>Euteleostomi</taxon>
        <taxon>Actinopterygii</taxon>
        <taxon>Neopterygii</taxon>
        <taxon>Teleostei</taxon>
        <taxon>Neoteleostei</taxon>
        <taxon>Acanthomorphata</taxon>
        <taxon>Eupercaria</taxon>
        <taxon>Perciformes</taxon>
        <taxon>Cottioidei</taxon>
        <taxon>Cottales</taxon>
        <taxon>Liparidae</taxon>
        <taxon>Liparis</taxon>
    </lineage>
</organism>
<accession>A0A4Z2J5N7</accession>
<dbReference type="EMBL" id="SRLO01000020">
    <property type="protein sequence ID" value="TNN85506.1"/>
    <property type="molecule type" value="Genomic_DNA"/>
</dbReference>
<sequence length="147" mass="16517">MISTISKMAPTSRSQSPVPQLRTSTVLLHRLNLSCTREPTSNPHRSFMKTTPKHPLNYPREPTSSCSLGPIISLPHNCSRGLIALKHSPILSVHPPMHRHVEVRGTTPSVVQHIDKRLSLDISSLVHIWRGIGCYQHMTVKADQIQW</sequence>
<feature type="region of interest" description="Disordered" evidence="1">
    <location>
        <begin position="38"/>
        <end position="60"/>
    </location>
</feature>
<proteinExistence type="predicted"/>
<evidence type="ECO:0000313" key="3">
    <source>
        <dbReference type="Proteomes" id="UP000314294"/>
    </source>
</evidence>
<comment type="caution">
    <text evidence="2">The sequence shown here is derived from an EMBL/GenBank/DDBJ whole genome shotgun (WGS) entry which is preliminary data.</text>
</comment>
<name>A0A4Z2J5N7_9TELE</name>
<feature type="region of interest" description="Disordered" evidence="1">
    <location>
        <begin position="1"/>
        <end position="20"/>
    </location>
</feature>
<gene>
    <name evidence="2" type="ORF">EYF80_004139</name>
</gene>
<dbReference type="Proteomes" id="UP000314294">
    <property type="component" value="Unassembled WGS sequence"/>
</dbReference>
<protein>
    <submittedName>
        <fullName evidence="2">Uncharacterized protein</fullName>
    </submittedName>
</protein>
<evidence type="ECO:0000256" key="1">
    <source>
        <dbReference type="SAM" id="MobiDB-lite"/>
    </source>
</evidence>
<keyword evidence="3" id="KW-1185">Reference proteome</keyword>